<dbReference type="InterPro" id="IPR013216">
    <property type="entry name" value="Methyltransf_11"/>
</dbReference>
<evidence type="ECO:0000259" key="1">
    <source>
        <dbReference type="Pfam" id="PF08241"/>
    </source>
</evidence>
<gene>
    <name evidence="2" type="ORF">S03H2_71874</name>
</gene>
<dbReference type="Pfam" id="PF08241">
    <property type="entry name" value="Methyltransf_11"/>
    <property type="match status" value="1"/>
</dbReference>
<evidence type="ECO:0000313" key="2">
    <source>
        <dbReference type="EMBL" id="GAH95169.1"/>
    </source>
</evidence>
<protein>
    <recommendedName>
        <fullName evidence="1">Methyltransferase type 11 domain-containing protein</fullName>
    </recommendedName>
</protein>
<comment type="caution">
    <text evidence="2">The sequence shown here is derived from an EMBL/GenBank/DDBJ whole genome shotgun (WGS) entry which is preliminary data.</text>
</comment>
<proteinExistence type="predicted"/>
<feature type="non-terminal residue" evidence="2">
    <location>
        <position position="1"/>
    </location>
</feature>
<reference evidence="2" key="1">
    <citation type="journal article" date="2014" name="Front. Microbiol.">
        <title>High frequency of phylogenetically diverse reductive dehalogenase-homologous genes in deep subseafloor sedimentary metagenomes.</title>
        <authorList>
            <person name="Kawai M."/>
            <person name="Futagami T."/>
            <person name="Toyoda A."/>
            <person name="Takaki Y."/>
            <person name="Nishi S."/>
            <person name="Hori S."/>
            <person name="Arai W."/>
            <person name="Tsubouchi T."/>
            <person name="Morono Y."/>
            <person name="Uchiyama I."/>
            <person name="Ito T."/>
            <person name="Fujiyama A."/>
            <person name="Inagaki F."/>
            <person name="Takami H."/>
        </authorList>
    </citation>
    <scope>NUCLEOTIDE SEQUENCE</scope>
    <source>
        <strain evidence="2">Expedition CK06-06</strain>
    </source>
</reference>
<sequence>SFDNNRNSINFDSDKIEYRCTDTANLPFADNSIDCVFSNAVLEHIHNPQKVICEIARVTKRIGIGIHEVDFRDHFFKQE</sequence>
<feature type="domain" description="Methyltransferase type 11" evidence="1">
    <location>
        <begin position="13"/>
        <end position="64"/>
    </location>
</feature>
<name>X1KYB5_9ZZZZ</name>
<dbReference type="SUPFAM" id="SSF53335">
    <property type="entry name" value="S-adenosyl-L-methionine-dependent methyltransferases"/>
    <property type="match status" value="1"/>
</dbReference>
<dbReference type="AlphaFoldDB" id="X1KYB5"/>
<organism evidence="2">
    <name type="scientific">marine sediment metagenome</name>
    <dbReference type="NCBI Taxonomy" id="412755"/>
    <lineage>
        <taxon>unclassified sequences</taxon>
        <taxon>metagenomes</taxon>
        <taxon>ecological metagenomes</taxon>
    </lineage>
</organism>
<dbReference type="GO" id="GO:0008757">
    <property type="term" value="F:S-adenosylmethionine-dependent methyltransferase activity"/>
    <property type="evidence" value="ECO:0007669"/>
    <property type="project" value="InterPro"/>
</dbReference>
<dbReference type="InterPro" id="IPR029063">
    <property type="entry name" value="SAM-dependent_MTases_sf"/>
</dbReference>
<dbReference type="EMBL" id="BARU01048305">
    <property type="protein sequence ID" value="GAH95169.1"/>
    <property type="molecule type" value="Genomic_DNA"/>
</dbReference>
<feature type="non-terminal residue" evidence="2">
    <location>
        <position position="79"/>
    </location>
</feature>
<accession>X1KYB5</accession>
<dbReference type="Gene3D" id="3.40.50.150">
    <property type="entry name" value="Vaccinia Virus protein VP39"/>
    <property type="match status" value="1"/>
</dbReference>